<evidence type="ECO:0000313" key="2">
    <source>
        <dbReference type="Proteomes" id="UP000790709"/>
    </source>
</evidence>
<dbReference type="Proteomes" id="UP000790709">
    <property type="component" value="Unassembled WGS sequence"/>
</dbReference>
<protein>
    <submittedName>
        <fullName evidence="1">Uncharacterized protein</fullName>
    </submittedName>
</protein>
<accession>A0ACB8B2C4</accession>
<proteinExistence type="predicted"/>
<gene>
    <name evidence="1" type="ORF">BV22DRAFT_1107991</name>
</gene>
<comment type="caution">
    <text evidence="1">The sequence shown here is derived from an EMBL/GenBank/DDBJ whole genome shotgun (WGS) entry which is preliminary data.</text>
</comment>
<organism evidence="1 2">
    <name type="scientific">Leucogyrophana mollusca</name>
    <dbReference type="NCBI Taxonomy" id="85980"/>
    <lineage>
        <taxon>Eukaryota</taxon>
        <taxon>Fungi</taxon>
        <taxon>Dikarya</taxon>
        <taxon>Basidiomycota</taxon>
        <taxon>Agaricomycotina</taxon>
        <taxon>Agaricomycetes</taxon>
        <taxon>Agaricomycetidae</taxon>
        <taxon>Boletales</taxon>
        <taxon>Boletales incertae sedis</taxon>
        <taxon>Leucogyrophana</taxon>
    </lineage>
</organism>
<reference evidence="1" key="1">
    <citation type="journal article" date="2021" name="New Phytol.">
        <title>Evolutionary innovations through gain and loss of genes in the ectomycorrhizal Boletales.</title>
        <authorList>
            <person name="Wu G."/>
            <person name="Miyauchi S."/>
            <person name="Morin E."/>
            <person name="Kuo A."/>
            <person name="Drula E."/>
            <person name="Varga T."/>
            <person name="Kohler A."/>
            <person name="Feng B."/>
            <person name="Cao Y."/>
            <person name="Lipzen A."/>
            <person name="Daum C."/>
            <person name="Hundley H."/>
            <person name="Pangilinan J."/>
            <person name="Johnson J."/>
            <person name="Barry K."/>
            <person name="LaButti K."/>
            <person name="Ng V."/>
            <person name="Ahrendt S."/>
            <person name="Min B."/>
            <person name="Choi I.G."/>
            <person name="Park H."/>
            <person name="Plett J.M."/>
            <person name="Magnuson J."/>
            <person name="Spatafora J.W."/>
            <person name="Nagy L.G."/>
            <person name="Henrissat B."/>
            <person name="Grigoriev I.V."/>
            <person name="Yang Z.L."/>
            <person name="Xu J."/>
            <person name="Martin F.M."/>
        </authorList>
    </citation>
    <scope>NUCLEOTIDE SEQUENCE</scope>
    <source>
        <strain evidence="1">KUC20120723A-06</strain>
    </source>
</reference>
<name>A0ACB8B2C4_9AGAM</name>
<evidence type="ECO:0000313" key="1">
    <source>
        <dbReference type="EMBL" id="KAH7919685.1"/>
    </source>
</evidence>
<sequence length="303" mass="34267">MLTPVWVKESVTGQEIARILFKAGKARDGYFTNDVILRHVELAMDILNKHYPHEKHVFVFDNATTHLKRADDALSGRKMSKYPMKPGQPLFGVERAVIGANGKPVYGANGKVLKEKVRMAYGQNTATSEPQSFYFPAGHEREGAFIGMVNILNERGFDYKEVNVLCAECPKFACPKGAEHCCCRRLLYNQPDFANIKLRLELACEAHGFQVLFLPKFHCELNFIEQCWGYAKQCDIIVALDSVPLETMQRFVNRSLWFMDAYRHGLNGKQAAFATKKYRGHCTLPVSILDDFENLGHPPTSAT</sequence>
<dbReference type="EMBL" id="MU266639">
    <property type="protein sequence ID" value="KAH7919685.1"/>
    <property type="molecule type" value="Genomic_DNA"/>
</dbReference>
<keyword evidence="2" id="KW-1185">Reference proteome</keyword>